<dbReference type="EMBL" id="CAJVQC010057333">
    <property type="protein sequence ID" value="CAG8797476.1"/>
    <property type="molecule type" value="Genomic_DNA"/>
</dbReference>
<name>A0ACA9RJV0_9GLOM</name>
<comment type="caution">
    <text evidence="1">The sequence shown here is derived from an EMBL/GenBank/DDBJ whole genome shotgun (WGS) entry which is preliminary data.</text>
</comment>
<gene>
    <name evidence="1" type="ORF">RPERSI_LOCUS20352</name>
</gene>
<organism evidence="1 2">
    <name type="scientific">Racocetra persica</name>
    <dbReference type="NCBI Taxonomy" id="160502"/>
    <lineage>
        <taxon>Eukaryota</taxon>
        <taxon>Fungi</taxon>
        <taxon>Fungi incertae sedis</taxon>
        <taxon>Mucoromycota</taxon>
        <taxon>Glomeromycotina</taxon>
        <taxon>Glomeromycetes</taxon>
        <taxon>Diversisporales</taxon>
        <taxon>Gigasporaceae</taxon>
        <taxon>Racocetra</taxon>
    </lineage>
</organism>
<sequence length="343" mass="38709">MNTNYPIVTEKTQEELKRDAKIRELWMKNICDHDKHAKFNTKEIFDFIIVGAGTAGCVLARELIHGIPNINILVLEAGGPDVHSNGLISLPCTWTKAALELNDHDWGYATQEQKVQSCLNPTKEIMRNKIPYPRGRVWGGCSSLNAMIYLRGQSKEYNDWAAQGPEYKIWDWEHCLEAFKAMENNARENPDEKFKQLHGFNGLFHVQDCQNGIYDVMSGVIDAAKNLGIPYNDDFNGERQNGVGSFQFTNQEGKRCSLAESYLKDALKKVELHSDSGPYEFGKVVAVDIRSYSHVLEVIWDEENEKENIAIGIRYFCNGTVREAFIAPKGEVILCGGAINSPQ</sequence>
<evidence type="ECO:0000313" key="2">
    <source>
        <dbReference type="Proteomes" id="UP000789920"/>
    </source>
</evidence>
<keyword evidence="2" id="KW-1185">Reference proteome</keyword>
<proteinExistence type="predicted"/>
<accession>A0ACA9RJV0</accession>
<evidence type="ECO:0000313" key="1">
    <source>
        <dbReference type="EMBL" id="CAG8797476.1"/>
    </source>
</evidence>
<dbReference type="Proteomes" id="UP000789920">
    <property type="component" value="Unassembled WGS sequence"/>
</dbReference>
<protein>
    <submittedName>
        <fullName evidence="1">24368_t:CDS:1</fullName>
    </submittedName>
</protein>
<reference evidence="1" key="1">
    <citation type="submission" date="2021-06" db="EMBL/GenBank/DDBJ databases">
        <authorList>
            <person name="Kallberg Y."/>
            <person name="Tangrot J."/>
            <person name="Rosling A."/>
        </authorList>
    </citation>
    <scope>NUCLEOTIDE SEQUENCE</scope>
    <source>
        <strain evidence="1">MA461A</strain>
    </source>
</reference>
<feature type="non-terminal residue" evidence="1">
    <location>
        <position position="343"/>
    </location>
</feature>